<proteinExistence type="predicted"/>
<keyword evidence="3" id="KW-1185">Reference proteome</keyword>
<feature type="compositionally biased region" description="Basic and acidic residues" evidence="1">
    <location>
        <begin position="92"/>
        <end position="104"/>
    </location>
</feature>
<organism evidence="2 3">
    <name type="scientific">Salix purpurea</name>
    <name type="common">Purple osier willow</name>
    <dbReference type="NCBI Taxonomy" id="77065"/>
    <lineage>
        <taxon>Eukaryota</taxon>
        <taxon>Viridiplantae</taxon>
        <taxon>Streptophyta</taxon>
        <taxon>Embryophyta</taxon>
        <taxon>Tracheophyta</taxon>
        <taxon>Spermatophyta</taxon>
        <taxon>Magnoliopsida</taxon>
        <taxon>eudicotyledons</taxon>
        <taxon>Gunneridae</taxon>
        <taxon>Pentapetalae</taxon>
        <taxon>rosids</taxon>
        <taxon>fabids</taxon>
        <taxon>Malpighiales</taxon>
        <taxon>Salicaceae</taxon>
        <taxon>Saliceae</taxon>
        <taxon>Salix</taxon>
    </lineage>
</organism>
<evidence type="ECO:0000256" key="1">
    <source>
        <dbReference type="SAM" id="MobiDB-lite"/>
    </source>
</evidence>
<comment type="caution">
    <text evidence="2">The sequence shown here is derived from an EMBL/GenBank/DDBJ whole genome shotgun (WGS) entry which is preliminary data.</text>
</comment>
<evidence type="ECO:0000313" key="2">
    <source>
        <dbReference type="EMBL" id="KAJ6740175.1"/>
    </source>
</evidence>
<feature type="compositionally biased region" description="Polar residues" evidence="1">
    <location>
        <begin position="42"/>
        <end position="51"/>
    </location>
</feature>
<feature type="compositionally biased region" description="Basic and acidic residues" evidence="1">
    <location>
        <begin position="58"/>
        <end position="67"/>
    </location>
</feature>
<dbReference type="OrthoDB" id="1939300at2759"/>
<reference evidence="2" key="2">
    <citation type="journal article" date="2023" name="Int. J. Mol. Sci.">
        <title>De Novo Assembly and Annotation of 11 Diverse Shrub Willow (Salix) Genomes Reveals Novel Gene Organization in Sex-Linked Regions.</title>
        <authorList>
            <person name="Hyden B."/>
            <person name="Feng K."/>
            <person name="Yates T.B."/>
            <person name="Jawdy S."/>
            <person name="Cereghino C."/>
            <person name="Smart L.B."/>
            <person name="Muchero W."/>
        </authorList>
    </citation>
    <scope>NUCLEOTIDE SEQUENCE</scope>
    <source>
        <tissue evidence="2">Shoot tip</tissue>
    </source>
</reference>
<dbReference type="Proteomes" id="UP001151532">
    <property type="component" value="Chromosome 7"/>
</dbReference>
<dbReference type="AlphaFoldDB" id="A0A9Q0ZML2"/>
<accession>A0A9Q0ZML2</accession>
<gene>
    <name evidence="2" type="ORF">OIU79_000333</name>
</gene>
<protein>
    <submittedName>
        <fullName evidence="2">Uncharacterized protein</fullName>
    </submittedName>
</protein>
<sequence length="119" mass="13212">MQREGKQLARDVSPERRVPPIEPLPIRQQDSTIKQPIPTKPLSESSKQSGAGTAGLTRDSKFSHDTLDNNNPPQPPDGEEDTSTQGESSSISRKDEDDRMPPVDRKKKGGRKRREARGL</sequence>
<name>A0A9Q0ZML2_SALPP</name>
<feature type="compositionally biased region" description="Basic and acidic residues" evidence="1">
    <location>
        <begin position="1"/>
        <end position="19"/>
    </location>
</feature>
<evidence type="ECO:0000313" key="3">
    <source>
        <dbReference type="Proteomes" id="UP001151532"/>
    </source>
</evidence>
<feature type="region of interest" description="Disordered" evidence="1">
    <location>
        <begin position="1"/>
        <end position="119"/>
    </location>
</feature>
<feature type="compositionally biased region" description="Basic residues" evidence="1">
    <location>
        <begin position="105"/>
        <end position="119"/>
    </location>
</feature>
<reference evidence="2" key="1">
    <citation type="submission" date="2022-11" db="EMBL/GenBank/DDBJ databases">
        <authorList>
            <person name="Hyden B.L."/>
            <person name="Feng K."/>
            <person name="Yates T."/>
            <person name="Jawdy S."/>
            <person name="Smart L.B."/>
            <person name="Muchero W."/>
        </authorList>
    </citation>
    <scope>NUCLEOTIDE SEQUENCE</scope>
    <source>
        <tissue evidence="2">Shoot tip</tissue>
    </source>
</reference>
<dbReference type="EMBL" id="JAPFFK010000010">
    <property type="protein sequence ID" value="KAJ6740175.1"/>
    <property type="molecule type" value="Genomic_DNA"/>
</dbReference>